<dbReference type="Proteomes" id="UP000297280">
    <property type="component" value="Unassembled WGS sequence"/>
</dbReference>
<sequence>MPSSLPQFLPSNKLAPADYFEPELPYKLSPGSKVRPGEETEKVFKQALRDRDVQYVFFVNQIITEKSERMLDNLNTSNYDASTWVKTRYQKGQEGQLAPGRIIGPRFRTQIASSKTLGLFVALLPHVLTCIIEIRGPRIEIFRKSTMLATDEQYTRTLQNTVNTSRVRRKLFRSNNGQRDVSSLK</sequence>
<protein>
    <submittedName>
        <fullName evidence="1">Uncharacterized protein</fullName>
    </submittedName>
</protein>
<proteinExistence type="predicted"/>
<organism evidence="1 2">
    <name type="scientific">Botrytis porri</name>
    <dbReference type="NCBI Taxonomy" id="87229"/>
    <lineage>
        <taxon>Eukaryota</taxon>
        <taxon>Fungi</taxon>
        <taxon>Dikarya</taxon>
        <taxon>Ascomycota</taxon>
        <taxon>Pezizomycotina</taxon>
        <taxon>Leotiomycetes</taxon>
        <taxon>Helotiales</taxon>
        <taxon>Sclerotiniaceae</taxon>
        <taxon>Botrytis</taxon>
    </lineage>
</organism>
<name>A0A4Z1KPI1_9HELO</name>
<gene>
    <name evidence="1" type="ORF">BPOR_0378g00010</name>
</gene>
<evidence type="ECO:0000313" key="2">
    <source>
        <dbReference type="Proteomes" id="UP000297280"/>
    </source>
</evidence>
<dbReference type="AlphaFoldDB" id="A0A4Z1KPI1"/>
<accession>A0A4Z1KPI1</accession>
<comment type="caution">
    <text evidence="1">The sequence shown here is derived from an EMBL/GenBank/DDBJ whole genome shotgun (WGS) entry which is preliminary data.</text>
</comment>
<evidence type="ECO:0000313" key="1">
    <source>
        <dbReference type="EMBL" id="TGO85624.1"/>
    </source>
</evidence>
<dbReference type="EMBL" id="PQXO01000377">
    <property type="protein sequence ID" value="TGO85624.1"/>
    <property type="molecule type" value="Genomic_DNA"/>
</dbReference>
<reference evidence="1 2" key="1">
    <citation type="submission" date="2017-12" db="EMBL/GenBank/DDBJ databases">
        <title>Comparative genomics of Botrytis spp.</title>
        <authorList>
            <person name="Valero-Jimenez C.A."/>
            <person name="Tapia P."/>
            <person name="Veloso J."/>
            <person name="Silva-Moreno E."/>
            <person name="Staats M."/>
            <person name="Valdes J.H."/>
            <person name="Van Kan J.A.L."/>
        </authorList>
    </citation>
    <scope>NUCLEOTIDE SEQUENCE [LARGE SCALE GENOMIC DNA]</scope>
    <source>
        <strain evidence="1 2">MUCL3349</strain>
    </source>
</reference>
<keyword evidence="2" id="KW-1185">Reference proteome</keyword>